<name>A0A7S0RC40_9CHLO</name>
<accession>A0A7S0RC40</accession>
<gene>
    <name evidence="1" type="ORF">CLEI1391_LOCUS5772</name>
</gene>
<sequence length="158" mass="17028">MSALVSAGIAAPLVELSLTECELGLDACTHLSSFTSLRLLDILKPQFDVTDHMQQHVVEICSHAAGPLKLQVDAAALGRSAGAQHWEQALGQRLQAAGITDRVQLPLPLAHAVAAQGTKADSKRKRGHQLVAPRVQHPGTVVFKVLWQGQEGSEERHW</sequence>
<dbReference type="AlphaFoldDB" id="A0A7S0RC40"/>
<reference evidence="1" key="1">
    <citation type="submission" date="2021-01" db="EMBL/GenBank/DDBJ databases">
        <authorList>
            <person name="Corre E."/>
            <person name="Pelletier E."/>
            <person name="Niang G."/>
            <person name="Scheremetjew M."/>
            <person name="Finn R."/>
            <person name="Kale V."/>
            <person name="Holt S."/>
            <person name="Cochrane G."/>
            <person name="Meng A."/>
            <person name="Brown T."/>
            <person name="Cohen L."/>
        </authorList>
    </citation>
    <scope>NUCLEOTIDE SEQUENCE</scope>
    <source>
        <strain evidence="1">SAG 11-49</strain>
    </source>
</reference>
<proteinExistence type="predicted"/>
<organism evidence="1">
    <name type="scientific">Chlamydomonas leiostraca</name>
    <dbReference type="NCBI Taxonomy" id="1034604"/>
    <lineage>
        <taxon>Eukaryota</taxon>
        <taxon>Viridiplantae</taxon>
        <taxon>Chlorophyta</taxon>
        <taxon>core chlorophytes</taxon>
        <taxon>Chlorophyceae</taxon>
        <taxon>CS clade</taxon>
        <taxon>Chlamydomonadales</taxon>
        <taxon>Chlamydomonadaceae</taxon>
        <taxon>Chlamydomonas</taxon>
    </lineage>
</organism>
<evidence type="ECO:0000313" key="1">
    <source>
        <dbReference type="EMBL" id="CAD8673356.1"/>
    </source>
</evidence>
<dbReference type="EMBL" id="HBFB01010138">
    <property type="protein sequence ID" value="CAD8673356.1"/>
    <property type="molecule type" value="Transcribed_RNA"/>
</dbReference>
<protein>
    <submittedName>
        <fullName evidence="1">Uncharacterized protein</fullName>
    </submittedName>
</protein>